<feature type="compositionally biased region" description="Basic and acidic residues" evidence="1">
    <location>
        <begin position="295"/>
        <end position="316"/>
    </location>
</feature>
<evidence type="ECO:0000313" key="4">
    <source>
        <dbReference type="Proteomes" id="UP000326759"/>
    </source>
</evidence>
<feature type="region of interest" description="Disordered" evidence="1">
    <location>
        <begin position="559"/>
        <end position="592"/>
    </location>
</feature>
<dbReference type="Proteomes" id="UP000326759">
    <property type="component" value="Unassembled WGS sequence"/>
</dbReference>
<feature type="transmembrane region" description="Helical" evidence="2">
    <location>
        <begin position="26"/>
        <end position="47"/>
    </location>
</feature>
<keyword evidence="2" id="KW-1133">Transmembrane helix</keyword>
<feature type="region of interest" description="Disordered" evidence="1">
    <location>
        <begin position="529"/>
        <end position="548"/>
    </location>
</feature>
<dbReference type="EMBL" id="SEYY01000357">
    <property type="protein sequence ID" value="KAB7507408.1"/>
    <property type="molecule type" value="Genomic_DNA"/>
</dbReference>
<reference evidence="3 4" key="1">
    <citation type="journal article" date="2019" name="PLoS Biol.">
        <title>Sex chromosomes control vertical transmission of feminizing Wolbachia symbionts in an isopod.</title>
        <authorList>
            <person name="Becking T."/>
            <person name="Chebbi M.A."/>
            <person name="Giraud I."/>
            <person name="Moumen B."/>
            <person name="Laverre T."/>
            <person name="Caubet Y."/>
            <person name="Peccoud J."/>
            <person name="Gilbert C."/>
            <person name="Cordaux R."/>
        </authorList>
    </citation>
    <scope>NUCLEOTIDE SEQUENCE [LARGE SCALE GENOMIC DNA]</scope>
    <source>
        <strain evidence="3">ANa2</strain>
        <tissue evidence="3">Whole body excluding digestive tract and cuticle</tissue>
    </source>
</reference>
<feature type="compositionally biased region" description="Basic and acidic residues" evidence="1">
    <location>
        <begin position="356"/>
        <end position="373"/>
    </location>
</feature>
<feature type="compositionally biased region" description="Basic and acidic residues" evidence="1">
    <location>
        <begin position="325"/>
        <end position="334"/>
    </location>
</feature>
<organism evidence="3 4">
    <name type="scientific">Armadillidium nasatum</name>
    <dbReference type="NCBI Taxonomy" id="96803"/>
    <lineage>
        <taxon>Eukaryota</taxon>
        <taxon>Metazoa</taxon>
        <taxon>Ecdysozoa</taxon>
        <taxon>Arthropoda</taxon>
        <taxon>Crustacea</taxon>
        <taxon>Multicrustacea</taxon>
        <taxon>Malacostraca</taxon>
        <taxon>Eumalacostraca</taxon>
        <taxon>Peracarida</taxon>
        <taxon>Isopoda</taxon>
        <taxon>Oniscidea</taxon>
        <taxon>Crinocheta</taxon>
        <taxon>Armadillidiidae</taxon>
        <taxon>Armadillidium</taxon>
    </lineage>
</organism>
<feature type="compositionally biased region" description="Acidic residues" evidence="1">
    <location>
        <begin position="692"/>
        <end position="702"/>
    </location>
</feature>
<feature type="compositionally biased region" description="Polar residues" evidence="1">
    <location>
        <begin position="580"/>
        <end position="590"/>
    </location>
</feature>
<feature type="region of interest" description="Disordered" evidence="1">
    <location>
        <begin position="176"/>
        <end position="256"/>
    </location>
</feature>
<feature type="compositionally biased region" description="Low complexity" evidence="1">
    <location>
        <begin position="721"/>
        <end position="737"/>
    </location>
</feature>
<sequence length="887" mass="100859">MWSDETNARNLPLYDERKLEFVLPRLILSIVLFEIQLATGEWMNAFVRRPSRRKERFSSPVEGVKNVILRRSWSISSPSTSTWDVCEESKRKPPAKPPRKSLDSNDNVKSPPDSGTTNMPSKRYSMGSFDNLPGRRSLRGDAELCLNKHHREDISNPNIASKMEFAQCRNNKEPPKYFFGSNIIRNEPTRPSTLPRRPSRPKRPVSYGEFEDDPNKFNSIPRRIEPRSSSASRHHRSSSGTIEPHTSREYDDYNPVSKSKEYDASYRSEPLALLGHREFSSTSKRDQELYKERYEGFSESLPREPHKTSKRLKESPDTLSLNESQKVRQNESRLFDERKDHLFVPRESRSLSGYRESQRRDEPRSSGRSREPRSVSASQEISSSERQKEMLSQRRERDVSPYKEPRQIYSSKQYKESLYQSEPHLPRTSKGAPYSPQTNRREDLHEYDKLNNQISSKNLDNHSAQNKNMKTLNITSGPAITVMSSSVPDNISVPQFREENKMAQDFLMDSQTHKSFDTLLDIQRAKDERVRQLQQSKPKGNASLESSFSDISFQLSDDMRDDGDYNIHGQNRPSRAHIPRSNTSITSGFSSMGRVKRAASVPVRRAKSFQAGTSIRSGILEDNASPTRTSKSQVAKFINEFEKGIQETWNNMSPKKPGVGLKSSGSFRGSLPSNYRKTPVEKAASNVAREADDGDYYSDTEIEPSKLSTAEGNKYKIVFISSGSSKDSDPNSPSDSDTLLNWGDRNQGKKSRRLTHNKYPSSKNTVHERKFVDASIMTDDAKDTSSDESGEDTSSLIPQRPSSPEDESLFSLSEDPKTPNYIPQENSSRNTKPEMNGSLRPLNQSKLNIMLKQTEAVEAEAQALQKALMGAFEPKIIPQTKHDIPQN</sequence>
<gene>
    <name evidence="3" type="ORF">Anas_01550</name>
</gene>
<comment type="caution">
    <text evidence="3">The sequence shown here is derived from an EMBL/GenBank/DDBJ whole genome shotgun (WGS) entry which is preliminary data.</text>
</comment>
<feature type="compositionally biased region" description="Polar residues" evidence="1">
    <location>
        <begin position="821"/>
        <end position="830"/>
    </location>
</feature>
<feature type="compositionally biased region" description="Polar residues" evidence="1">
    <location>
        <begin position="104"/>
        <end position="120"/>
    </location>
</feature>
<accession>A0A5N5TML7</accession>
<name>A0A5N5TML7_9CRUS</name>
<keyword evidence="2" id="KW-0472">Membrane</keyword>
<dbReference type="OrthoDB" id="195679at2759"/>
<feature type="region of interest" description="Disordered" evidence="1">
    <location>
        <begin position="77"/>
        <end position="135"/>
    </location>
</feature>
<evidence type="ECO:0000313" key="3">
    <source>
        <dbReference type="EMBL" id="KAB7507408.1"/>
    </source>
</evidence>
<keyword evidence="4" id="KW-1185">Reference proteome</keyword>
<feature type="compositionally biased region" description="Basic and acidic residues" evidence="1">
    <location>
        <begin position="383"/>
        <end position="406"/>
    </location>
</feature>
<proteinExistence type="predicted"/>
<feature type="region of interest" description="Disordered" evidence="1">
    <location>
        <begin position="721"/>
        <end position="843"/>
    </location>
</feature>
<feature type="compositionally biased region" description="Polar residues" evidence="1">
    <location>
        <begin position="663"/>
        <end position="676"/>
    </location>
</feature>
<feature type="region of interest" description="Disordered" evidence="1">
    <location>
        <begin position="295"/>
        <end position="334"/>
    </location>
</feature>
<feature type="region of interest" description="Disordered" evidence="1">
    <location>
        <begin position="346"/>
        <end position="440"/>
    </location>
</feature>
<keyword evidence="2" id="KW-0812">Transmembrane</keyword>
<evidence type="ECO:0000256" key="1">
    <source>
        <dbReference type="SAM" id="MobiDB-lite"/>
    </source>
</evidence>
<evidence type="ECO:0000256" key="2">
    <source>
        <dbReference type="SAM" id="Phobius"/>
    </source>
</evidence>
<protein>
    <submittedName>
        <fullName evidence="3">Uncharacterized protein</fullName>
    </submittedName>
</protein>
<feature type="compositionally biased region" description="Polar residues" evidence="1">
    <location>
        <begin position="532"/>
        <end position="548"/>
    </location>
</feature>
<feature type="region of interest" description="Disordered" evidence="1">
    <location>
        <begin position="649"/>
        <end position="704"/>
    </location>
</feature>
<dbReference type="AlphaFoldDB" id="A0A5N5TML7"/>